<dbReference type="EMBL" id="U47023">
    <property type="protein sequence ID" value="AAC45259.1"/>
    <property type="molecule type" value="Genomic_DNA"/>
</dbReference>
<geneLocation type="plasmid" evidence="1">
    <name>pURB500</name>
</geneLocation>
<organism evidence="1">
    <name type="scientific">Methanococcus maripaludis (strain C5 / ATCC BAA-1333)</name>
    <dbReference type="NCBI Taxonomy" id="402880"/>
    <lineage>
        <taxon>Archaea</taxon>
        <taxon>Methanobacteriati</taxon>
        <taxon>Methanobacteriota</taxon>
        <taxon>Methanomada group</taxon>
        <taxon>Methanococci</taxon>
        <taxon>Methanococcales</taxon>
        <taxon>Methanococcaceae</taxon>
        <taxon>Methanococcus</taxon>
    </lineage>
</organism>
<dbReference type="AlphaFoldDB" id="O06100"/>
<name>O06100_METM5</name>
<reference evidence="1" key="1">
    <citation type="journal article" date="1997" name="J. Bacteriol.">
        <title>Characterization of pURB500 from the archaeon Methanococcus maripaludis and construction of a shuttle vector.</title>
        <authorList>
            <person name="Tumbula D.L."/>
            <person name="Bowen T.L."/>
            <person name="Whitman W.B."/>
        </authorList>
    </citation>
    <scope>NUCLEOTIDE SEQUENCE</scope>
    <source>
        <strain evidence="1">C5</strain>
        <plasmid evidence="1">pURB500</plasmid>
    </source>
</reference>
<evidence type="ECO:0000313" key="1">
    <source>
        <dbReference type="EMBL" id="AAC45259.1"/>
    </source>
</evidence>
<protein>
    <submittedName>
        <fullName evidence="1">Uncharacterized protein</fullName>
    </submittedName>
</protein>
<keyword evidence="1" id="KW-0614">Plasmid</keyword>
<accession>O06100</accession>
<proteinExistence type="predicted"/>
<sequence length="59" mass="6512">MSLNTSGCSFKILWSNIISIFKPSFTALASAPILVFPISALYPFFCIFSKNVFSFILLG</sequence>